<dbReference type="Proteomes" id="UP001519460">
    <property type="component" value="Unassembled WGS sequence"/>
</dbReference>
<sequence length="109" mass="12184">MPVSRLFRIDLVTRSLNVLLENPPPVQQAAVFPPPHPVQLNNHHRYHPQPLSPRPHTILSASTTTSTRHIHPLTLPPVSFVSQQSTLALSKSAGYWCWLAVEARCSSPR</sequence>
<dbReference type="AlphaFoldDB" id="A0ABD0KLV2"/>
<accession>A0ABD0KLV2</accession>
<gene>
    <name evidence="1" type="ORF">BaRGS_00020680</name>
</gene>
<dbReference type="EMBL" id="JACVVK020000155">
    <property type="protein sequence ID" value="KAK7488089.1"/>
    <property type="molecule type" value="Genomic_DNA"/>
</dbReference>
<evidence type="ECO:0000313" key="2">
    <source>
        <dbReference type="Proteomes" id="UP001519460"/>
    </source>
</evidence>
<organism evidence="1 2">
    <name type="scientific">Batillaria attramentaria</name>
    <dbReference type="NCBI Taxonomy" id="370345"/>
    <lineage>
        <taxon>Eukaryota</taxon>
        <taxon>Metazoa</taxon>
        <taxon>Spiralia</taxon>
        <taxon>Lophotrochozoa</taxon>
        <taxon>Mollusca</taxon>
        <taxon>Gastropoda</taxon>
        <taxon>Caenogastropoda</taxon>
        <taxon>Sorbeoconcha</taxon>
        <taxon>Cerithioidea</taxon>
        <taxon>Batillariidae</taxon>
        <taxon>Batillaria</taxon>
    </lineage>
</organism>
<name>A0ABD0KLV2_9CAEN</name>
<protein>
    <submittedName>
        <fullName evidence="1">Uncharacterized protein</fullName>
    </submittedName>
</protein>
<proteinExistence type="predicted"/>
<keyword evidence="2" id="KW-1185">Reference proteome</keyword>
<reference evidence="1 2" key="1">
    <citation type="journal article" date="2023" name="Sci. Data">
        <title>Genome assembly of the Korean intertidal mud-creeper Batillaria attramentaria.</title>
        <authorList>
            <person name="Patra A.K."/>
            <person name="Ho P.T."/>
            <person name="Jun S."/>
            <person name="Lee S.J."/>
            <person name="Kim Y."/>
            <person name="Won Y.J."/>
        </authorList>
    </citation>
    <scope>NUCLEOTIDE SEQUENCE [LARGE SCALE GENOMIC DNA]</scope>
    <source>
        <strain evidence="1">Wonlab-2016</strain>
    </source>
</reference>
<evidence type="ECO:0000313" key="1">
    <source>
        <dbReference type="EMBL" id="KAK7488089.1"/>
    </source>
</evidence>
<comment type="caution">
    <text evidence="1">The sequence shown here is derived from an EMBL/GenBank/DDBJ whole genome shotgun (WGS) entry which is preliminary data.</text>
</comment>